<dbReference type="Proteomes" id="UP000030512">
    <property type="component" value="Chromosome"/>
</dbReference>
<dbReference type="PANTHER" id="PTHR12526:SF630">
    <property type="entry name" value="GLYCOSYLTRANSFERASE"/>
    <property type="match status" value="1"/>
</dbReference>
<evidence type="ECO:0000259" key="3">
    <source>
        <dbReference type="Pfam" id="PF13439"/>
    </source>
</evidence>
<evidence type="ECO:0000313" key="4">
    <source>
        <dbReference type="EMBL" id="AMK75105.1"/>
    </source>
</evidence>
<dbReference type="Gene3D" id="3.90.550.10">
    <property type="entry name" value="Spore Coat Polysaccharide Biosynthesis Protein SpsA, Chain A"/>
    <property type="match status" value="1"/>
</dbReference>
<dbReference type="CDD" id="cd03811">
    <property type="entry name" value="GT4_GT28_WabH-like"/>
    <property type="match status" value="1"/>
</dbReference>
<name>A0A140E3Y1_9GAMM</name>
<reference evidence="4 5" key="1">
    <citation type="journal article" date="2015" name="Environ. Microbiol.">
        <title>Methane oxidation coupled to nitrate reduction under hypoxia by the Gammaproteobacterium Methylomonas denitrificans, sp. nov. type strain FJG1.</title>
        <authorList>
            <person name="Kits K.D."/>
            <person name="Klotz M.G."/>
            <person name="Stein L.Y."/>
        </authorList>
    </citation>
    <scope>NUCLEOTIDE SEQUENCE [LARGE SCALE GENOMIC DNA]</scope>
    <source>
        <strain evidence="4 5">FJG1</strain>
    </source>
</reference>
<dbReference type="InterPro" id="IPR001173">
    <property type="entry name" value="Glyco_trans_2-like"/>
</dbReference>
<dbReference type="GO" id="GO:1901135">
    <property type="term" value="P:carbohydrate derivative metabolic process"/>
    <property type="evidence" value="ECO:0007669"/>
    <property type="project" value="UniProtKB-ARBA"/>
</dbReference>
<dbReference type="OrthoDB" id="9792269at2"/>
<accession>A0A140E3Y1</accession>
<organism evidence="4 5">
    <name type="scientific">Methylomonas denitrificans</name>
    <dbReference type="NCBI Taxonomy" id="1538553"/>
    <lineage>
        <taxon>Bacteria</taxon>
        <taxon>Pseudomonadati</taxon>
        <taxon>Pseudomonadota</taxon>
        <taxon>Gammaproteobacteria</taxon>
        <taxon>Methylococcales</taxon>
        <taxon>Methylococcaceae</taxon>
        <taxon>Methylomonas</taxon>
    </lineage>
</organism>
<dbReference type="Pfam" id="PF00534">
    <property type="entry name" value="Glycos_transf_1"/>
    <property type="match status" value="1"/>
</dbReference>
<evidence type="ECO:0000313" key="5">
    <source>
        <dbReference type="Proteomes" id="UP000030512"/>
    </source>
</evidence>
<keyword evidence="5" id="KW-1185">Reference proteome</keyword>
<evidence type="ECO:0000259" key="1">
    <source>
        <dbReference type="Pfam" id="PF00534"/>
    </source>
</evidence>
<feature type="domain" description="Glycosyltransferase 2-like" evidence="2">
    <location>
        <begin position="6"/>
        <end position="109"/>
    </location>
</feature>
<evidence type="ECO:0000259" key="2">
    <source>
        <dbReference type="Pfam" id="PF00535"/>
    </source>
</evidence>
<dbReference type="Gene3D" id="3.40.50.2000">
    <property type="entry name" value="Glycogen Phosphorylase B"/>
    <property type="match status" value="2"/>
</dbReference>
<dbReference type="EMBL" id="CP014476">
    <property type="protein sequence ID" value="AMK75105.1"/>
    <property type="molecule type" value="Genomic_DNA"/>
</dbReference>
<dbReference type="STRING" id="1538553.JT25_001170"/>
<dbReference type="AlphaFoldDB" id="A0A140E3Y1"/>
<evidence type="ECO:0008006" key="6">
    <source>
        <dbReference type="Google" id="ProtNLM"/>
    </source>
</evidence>
<dbReference type="PANTHER" id="PTHR12526">
    <property type="entry name" value="GLYCOSYLTRANSFERASE"/>
    <property type="match status" value="1"/>
</dbReference>
<dbReference type="GO" id="GO:0016757">
    <property type="term" value="F:glycosyltransferase activity"/>
    <property type="evidence" value="ECO:0007669"/>
    <property type="project" value="InterPro"/>
</dbReference>
<protein>
    <recommendedName>
        <fullName evidence="6">Glycosyltransferase 2-like domain-containing protein</fullName>
    </recommendedName>
</protein>
<dbReference type="InterPro" id="IPR029044">
    <property type="entry name" value="Nucleotide-diphossugar_trans"/>
</dbReference>
<dbReference type="InterPro" id="IPR001296">
    <property type="entry name" value="Glyco_trans_1"/>
</dbReference>
<sequence length="975" mass="109318">MSPFATIIIPTFNQDQYLGYALDSVLAQTDSSWEAIVVNDGSTDNTAAIIDAYAARDSRIRAVHKENGGVASALNRGLSDARGRWVHWLSSDDMFEPNKLAINRRWIEKVPACNFFFSYFTLLTEATGNRERRQLWGPLPSPEYQILGLFYRNYISGISICVNRAAWEKIGFFNEELYYAQDYDQWLRLLSRNQATFIPEWTVISRNHADQGSESFPDACYFDTAKAGIGFINSHSFPQLVPWVDLNNTESAVEAISSAFDIACDRSSFLYSLGVHSALVFRVLEWVFSEKYREYLYGPQVRARVSEMALRDSDDSDWSWMWRQLAVLLADGVDAFLYSPTDPLDLGCKLYRSRLLCKSPALPPVSDYLTRFMNVEVSVELPPGAGNARIVFFVFEQTKTLSAFIDVAEHLINFGYRPIILIEGHSVGVPENKERIRVPILRAKAHDKNSLPWLGEFELGVALPSLKIPVWAGAKQKIDWDEHAAVEINLHRILSSQTRDMQNSRRPVIFLERVLWGGGAERVIYNIVSYLNRQRYRPIVLTMFDEHCKGPKLPADVEVINVLRELFAESHANKAPDNIVVSESLNTIRSLLRRLRFLYHCLSPEFRRRIGIGQQLLKIRTLYSSFMTDAHKSNVIETESLSIGVSAPTSSILDLDFISAMAHHNPAATGLIKAIEKFGDNCIAVTAMEEAAVTAWLAQAAQRFPYIASLHTYESLCLPTIYPVTSRCKAEKWLLSSACKDAKSVVFPSKGCAADLAENFQVNGASIKTIWNPVDCANIRQKSFCEIEAVTGWVKANKKFRMVHVGRLDSQKNHELLLRTCTELIRRGRDFSLAIVGEGGERSAIELQIREQELQEYVFLSGEQINPFPWMAAADVLVLTSHFEAFALVLVEAMACGAAVISVDCPTGPAEVLDSGQYGILVANGDCGALASAVELLMNDDSLKAQFVEAGYLRAEVFDVKNVIPQWESLIDGVN</sequence>
<dbReference type="Pfam" id="PF00535">
    <property type="entry name" value="Glycos_transf_2"/>
    <property type="match status" value="1"/>
</dbReference>
<dbReference type="Pfam" id="PF13439">
    <property type="entry name" value="Glyco_transf_4"/>
    <property type="match status" value="1"/>
</dbReference>
<feature type="domain" description="Glycosyltransferase subfamily 4-like N-terminal" evidence="3">
    <location>
        <begin position="685"/>
        <end position="777"/>
    </location>
</feature>
<dbReference type="SUPFAM" id="SSF53756">
    <property type="entry name" value="UDP-Glycosyltransferase/glycogen phosphorylase"/>
    <property type="match status" value="1"/>
</dbReference>
<dbReference type="RefSeq" id="WP_062327314.1">
    <property type="nucleotide sequence ID" value="NZ_CP014476.1"/>
</dbReference>
<dbReference type="InterPro" id="IPR028098">
    <property type="entry name" value="Glyco_trans_4-like_N"/>
</dbReference>
<dbReference type="KEGG" id="mdn:JT25_001170"/>
<dbReference type="SUPFAM" id="SSF53448">
    <property type="entry name" value="Nucleotide-diphospho-sugar transferases"/>
    <property type="match status" value="1"/>
</dbReference>
<proteinExistence type="predicted"/>
<gene>
    <name evidence="4" type="ORF">JT25_001170</name>
</gene>
<feature type="domain" description="Glycosyl transferase family 1" evidence="1">
    <location>
        <begin position="795"/>
        <end position="952"/>
    </location>
</feature>